<feature type="transmembrane region" description="Helical" evidence="2">
    <location>
        <begin position="25"/>
        <end position="45"/>
    </location>
</feature>
<keyword evidence="2" id="KW-0812">Transmembrane</keyword>
<name>A0ABV2APV3_9EUKA</name>
<accession>A0ABV2APV3</accession>
<feature type="region of interest" description="Disordered" evidence="1">
    <location>
        <begin position="65"/>
        <end position="89"/>
    </location>
</feature>
<protein>
    <submittedName>
        <fullName evidence="3">Uncharacterized protein</fullName>
    </submittedName>
</protein>
<comment type="caution">
    <text evidence="3">The sequence shown here is derived from an EMBL/GenBank/DDBJ whole genome shotgun (WGS) entry which is preliminary data.</text>
</comment>
<gene>
    <name evidence="3" type="ORF">MHBO_003229</name>
</gene>
<reference evidence="3 4" key="1">
    <citation type="journal article" date="2024" name="BMC Biol.">
        <title>Comparative genomics of Ascetosporea gives new insight into the evolutionary basis for animal parasitism in Rhizaria.</title>
        <authorList>
            <person name="Hiltunen Thoren M."/>
            <person name="Onut-Brannstrom I."/>
            <person name="Alfjorden A."/>
            <person name="Peckova H."/>
            <person name="Swords F."/>
            <person name="Hooper C."/>
            <person name="Holzer A.S."/>
            <person name="Bass D."/>
            <person name="Burki F."/>
        </authorList>
    </citation>
    <scope>NUCLEOTIDE SEQUENCE [LARGE SCALE GENOMIC DNA]</scope>
    <source>
        <strain evidence="3">20-A016</strain>
    </source>
</reference>
<keyword evidence="2" id="KW-1133">Transmembrane helix</keyword>
<organism evidence="3 4">
    <name type="scientific">Bonamia ostreae</name>
    <dbReference type="NCBI Taxonomy" id="126728"/>
    <lineage>
        <taxon>Eukaryota</taxon>
        <taxon>Sar</taxon>
        <taxon>Rhizaria</taxon>
        <taxon>Endomyxa</taxon>
        <taxon>Ascetosporea</taxon>
        <taxon>Haplosporida</taxon>
        <taxon>Bonamia</taxon>
    </lineage>
</organism>
<evidence type="ECO:0000256" key="1">
    <source>
        <dbReference type="SAM" id="MobiDB-lite"/>
    </source>
</evidence>
<dbReference type="Proteomes" id="UP001439008">
    <property type="component" value="Unassembled WGS sequence"/>
</dbReference>
<evidence type="ECO:0000313" key="4">
    <source>
        <dbReference type="Proteomes" id="UP001439008"/>
    </source>
</evidence>
<evidence type="ECO:0000313" key="3">
    <source>
        <dbReference type="EMBL" id="MES1921700.1"/>
    </source>
</evidence>
<dbReference type="EMBL" id="JBDODL010001647">
    <property type="protein sequence ID" value="MES1921700.1"/>
    <property type="molecule type" value="Genomic_DNA"/>
</dbReference>
<keyword evidence="2" id="KW-0472">Membrane</keyword>
<sequence>MNEEKIVMIPLVAHENAMAREGKKLVAVIIAFAVVCSLLIGYIAFDRHKDSQSEFETIEYTAESNDSGHAVASGEGDVNINGESDIQEN</sequence>
<keyword evidence="4" id="KW-1185">Reference proteome</keyword>
<proteinExistence type="predicted"/>
<evidence type="ECO:0000256" key="2">
    <source>
        <dbReference type="SAM" id="Phobius"/>
    </source>
</evidence>